<dbReference type="AlphaFoldDB" id="A0A545SLT9"/>
<keyword evidence="2" id="KW-1185">Reference proteome</keyword>
<dbReference type="OrthoDB" id="9838789at2"/>
<proteinExistence type="predicted"/>
<evidence type="ECO:0000313" key="1">
    <source>
        <dbReference type="EMBL" id="TQV65945.1"/>
    </source>
</evidence>
<reference evidence="1 2" key="1">
    <citation type="submission" date="2019-06" db="EMBL/GenBank/DDBJ databases">
        <title>A novel species of marine bacteria.</title>
        <authorList>
            <person name="Wang Y."/>
        </authorList>
    </citation>
    <scope>NUCLEOTIDE SEQUENCE [LARGE SCALE GENOMIC DNA]</scope>
    <source>
        <strain evidence="1 2">MA1-10</strain>
    </source>
</reference>
<dbReference type="Proteomes" id="UP000315816">
    <property type="component" value="Unassembled WGS sequence"/>
</dbReference>
<evidence type="ECO:0000313" key="2">
    <source>
        <dbReference type="Proteomes" id="UP000315816"/>
    </source>
</evidence>
<sequence length="133" mass="14942">MKRSAKIVATLTSTIAALAIMLIVTERNHCPLKDYLPQDAEMVSCEYYGGKDFSTMIKASGPSSIQDEFEDRILESNPELQFIATGYVWWSDGTTVMEKSDGPAPFNIYSEHPDQRLAIGYQDGILTVIDERW</sequence>
<organism evidence="1 2">
    <name type="scientific">Aliiroseovarius halocynthiae</name>
    <dbReference type="NCBI Taxonomy" id="985055"/>
    <lineage>
        <taxon>Bacteria</taxon>
        <taxon>Pseudomonadati</taxon>
        <taxon>Pseudomonadota</taxon>
        <taxon>Alphaproteobacteria</taxon>
        <taxon>Rhodobacterales</taxon>
        <taxon>Paracoccaceae</taxon>
        <taxon>Aliiroseovarius</taxon>
    </lineage>
</organism>
<gene>
    <name evidence="1" type="ORF">FIL88_15780</name>
</gene>
<protein>
    <submittedName>
        <fullName evidence="1">Uncharacterized protein</fullName>
    </submittedName>
</protein>
<accession>A0A545SLT9</accession>
<comment type="caution">
    <text evidence="1">The sequence shown here is derived from an EMBL/GenBank/DDBJ whole genome shotgun (WGS) entry which is preliminary data.</text>
</comment>
<dbReference type="RefSeq" id="WP_142854834.1">
    <property type="nucleotide sequence ID" value="NZ_FXWW01000009.1"/>
</dbReference>
<name>A0A545SLT9_9RHOB</name>
<dbReference type="EMBL" id="VICH01000014">
    <property type="protein sequence ID" value="TQV65945.1"/>
    <property type="molecule type" value="Genomic_DNA"/>
</dbReference>